<dbReference type="EMBL" id="JAPTMU010000020">
    <property type="protein sequence ID" value="KAJ4926126.1"/>
    <property type="molecule type" value="Genomic_DNA"/>
</dbReference>
<gene>
    <name evidence="1" type="ORF">JOQ06_008309</name>
</gene>
<accession>A0AAD6F985</accession>
<keyword evidence="2" id="KW-1185">Reference proteome</keyword>
<dbReference type="Proteomes" id="UP001219934">
    <property type="component" value="Unassembled WGS sequence"/>
</dbReference>
<comment type="caution">
    <text evidence="1">The sequence shown here is derived from an EMBL/GenBank/DDBJ whole genome shotgun (WGS) entry which is preliminary data.</text>
</comment>
<dbReference type="AlphaFoldDB" id="A0AAD6F985"/>
<protein>
    <submittedName>
        <fullName evidence="1">Uncharacterized protein</fullName>
    </submittedName>
</protein>
<proteinExistence type="predicted"/>
<name>A0AAD6F985_9TELE</name>
<evidence type="ECO:0000313" key="2">
    <source>
        <dbReference type="Proteomes" id="UP001219934"/>
    </source>
</evidence>
<sequence>MDGLVLSAPNSSQSIFLSDERGERQHAVIFFAATAGNGKSSAQSHPRFDMAECEFQFPSWKESCWREDVLIDVSQKLLMEM</sequence>
<reference evidence="1" key="1">
    <citation type="submission" date="2022-11" db="EMBL/GenBank/DDBJ databases">
        <title>Chromosome-level genome of Pogonophryne albipinna.</title>
        <authorList>
            <person name="Jo E."/>
        </authorList>
    </citation>
    <scope>NUCLEOTIDE SEQUENCE</scope>
    <source>
        <strain evidence="1">SGF0006</strain>
        <tissue evidence="1">Muscle</tissue>
    </source>
</reference>
<organism evidence="1 2">
    <name type="scientific">Pogonophryne albipinna</name>
    <dbReference type="NCBI Taxonomy" id="1090488"/>
    <lineage>
        <taxon>Eukaryota</taxon>
        <taxon>Metazoa</taxon>
        <taxon>Chordata</taxon>
        <taxon>Craniata</taxon>
        <taxon>Vertebrata</taxon>
        <taxon>Euteleostomi</taxon>
        <taxon>Actinopterygii</taxon>
        <taxon>Neopterygii</taxon>
        <taxon>Teleostei</taxon>
        <taxon>Neoteleostei</taxon>
        <taxon>Acanthomorphata</taxon>
        <taxon>Eupercaria</taxon>
        <taxon>Perciformes</taxon>
        <taxon>Notothenioidei</taxon>
        <taxon>Pogonophryne</taxon>
    </lineage>
</organism>
<evidence type="ECO:0000313" key="1">
    <source>
        <dbReference type="EMBL" id="KAJ4926126.1"/>
    </source>
</evidence>